<sequence>MIAKEAKEAVKTTIRLLRIAIKAEIKKVLSPISETMIMEIAIRNGLEFLSEPELDLSPSSVDLTLVAPLVEAMDNSVDEEEEAEPLEWDLT</sequence>
<evidence type="ECO:0000313" key="2">
    <source>
        <dbReference type="Proteomes" id="UP000774326"/>
    </source>
</evidence>
<evidence type="ECO:0000313" key="1">
    <source>
        <dbReference type="EMBL" id="KAH3687644.1"/>
    </source>
</evidence>
<reference evidence="1" key="1">
    <citation type="journal article" date="2021" name="Open Biol.">
        <title>Shared evolutionary footprints suggest mitochondrial oxidative damage underlies multiple complex I losses in fungi.</title>
        <authorList>
            <person name="Schikora-Tamarit M.A."/>
            <person name="Marcet-Houben M."/>
            <person name="Nosek J."/>
            <person name="Gabaldon T."/>
        </authorList>
    </citation>
    <scope>NUCLEOTIDE SEQUENCE</scope>
    <source>
        <strain evidence="1">CBS2887</strain>
    </source>
</reference>
<keyword evidence="2" id="KW-1185">Reference proteome</keyword>
<name>A0A9P8QDS4_WICPI</name>
<comment type="caution">
    <text evidence="1">The sequence shown here is derived from an EMBL/GenBank/DDBJ whole genome shotgun (WGS) entry which is preliminary data.</text>
</comment>
<dbReference type="EMBL" id="JAEUBG010000687">
    <property type="protein sequence ID" value="KAH3687644.1"/>
    <property type="molecule type" value="Genomic_DNA"/>
</dbReference>
<gene>
    <name evidence="1" type="ORF">WICPIJ_001361</name>
</gene>
<proteinExistence type="predicted"/>
<dbReference type="AlphaFoldDB" id="A0A9P8QDS4"/>
<accession>A0A9P8QDS4</accession>
<dbReference type="Proteomes" id="UP000774326">
    <property type="component" value="Unassembled WGS sequence"/>
</dbReference>
<organism evidence="1 2">
    <name type="scientific">Wickerhamomyces pijperi</name>
    <name type="common">Yeast</name>
    <name type="synonym">Pichia pijperi</name>
    <dbReference type="NCBI Taxonomy" id="599730"/>
    <lineage>
        <taxon>Eukaryota</taxon>
        <taxon>Fungi</taxon>
        <taxon>Dikarya</taxon>
        <taxon>Ascomycota</taxon>
        <taxon>Saccharomycotina</taxon>
        <taxon>Saccharomycetes</taxon>
        <taxon>Phaffomycetales</taxon>
        <taxon>Wickerhamomycetaceae</taxon>
        <taxon>Wickerhamomyces</taxon>
    </lineage>
</organism>
<reference evidence="1" key="2">
    <citation type="submission" date="2021-01" db="EMBL/GenBank/DDBJ databases">
        <authorList>
            <person name="Schikora-Tamarit M.A."/>
        </authorList>
    </citation>
    <scope>NUCLEOTIDE SEQUENCE</scope>
    <source>
        <strain evidence="1">CBS2887</strain>
    </source>
</reference>
<protein>
    <submittedName>
        <fullName evidence="1">Uncharacterized protein</fullName>
    </submittedName>
</protein>